<evidence type="ECO:0000313" key="14">
    <source>
        <dbReference type="Proteomes" id="UP000018050"/>
    </source>
</evidence>
<organism evidence="13 14">
    <name type="scientific">Eimeria acervulina</name>
    <name type="common">Coccidian parasite</name>
    <dbReference type="NCBI Taxonomy" id="5801"/>
    <lineage>
        <taxon>Eukaryota</taxon>
        <taxon>Sar</taxon>
        <taxon>Alveolata</taxon>
        <taxon>Apicomplexa</taxon>
        <taxon>Conoidasida</taxon>
        <taxon>Coccidia</taxon>
        <taxon>Eucoccidiorida</taxon>
        <taxon>Eimeriorina</taxon>
        <taxon>Eimeriidae</taxon>
        <taxon>Eimeria</taxon>
    </lineage>
</organism>
<dbReference type="GO" id="GO:0004222">
    <property type="term" value="F:metalloendopeptidase activity"/>
    <property type="evidence" value="ECO:0007669"/>
    <property type="project" value="InterPro"/>
</dbReference>
<dbReference type="EMBL" id="HG671070">
    <property type="protein sequence ID" value="CDI79720.1"/>
    <property type="molecule type" value="Genomic_DNA"/>
</dbReference>
<feature type="region of interest" description="Disordered" evidence="11">
    <location>
        <begin position="955"/>
        <end position="1106"/>
    </location>
</feature>
<dbReference type="Pfam" id="PF00004">
    <property type="entry name" value="AAA"/>
    <property type="match status" value="1"/>
</dbReference>
<dbReference type="SUPFAM" id="SSF140990">
    <property type="entry name" value="FtsH protease domain-like"/>
    <property type="match status" value="1"/>
</dbReference>
<evidence type="ECO:0000259" key="12">
    <source>
        <dbReference type="SMART" id="SM00382"/>
    </source>
</evidence>
<keyword evidence="9" id="KW-0482">Metalloprotease</keyword>
<dbReference type="InterPro" id="IPR050928">
    <property type="entry name" value="ATP-dep_Zn_Metalloprotease"/>
</dbReference>
<dbReference type="InterPro" id="IPR003960">
    <property type="entry name" value="ATPase_AAA_CS"/>
</dbReference>
<dbReference type="Gene3D" id="1.20.58.760">
    <property type="entry name" value="Peptidase M41"/>
    <property type="match status" value="1"/>
</dbReference>
<feature type="compositionally biased region" description="Low complexity" evidence="11">
    <location>
        <begin position="182"/>
        <end position="196"/>
    </location>
</feature>
<keyword evidence="3" id="KW-0645">Protease</keyword>
<evidence type="ECO:0000256" key="11">
    <source>
        <dbReference type="SAM" id="MobiDB-lite"/>
    </source>
</evidence>
<dbReference type="PROSITE" id="PS00674">
    <property type="entry name" value="AAA"/>
    <property type="match status" value="1"/>
</dbReference>
<dbReference type="FunFam" id="3.40.50.300:FF:000001">
    <property type="entry name" value="ATP-dependent zinc metalloprotease FtsH"/>
    <property type="match status" value="1"/>
</dbReference>
<keyword evidence="8" id="KW-0067">ATP-binding</keyword>
<feature type="domain" description="AAA+ ATPase" evidence="12">
    <location>
        <begin position="541"/>
        <end position="678"/>
    </location>
</feature>
<evidence type="ECO:0000256" key="2">
    <source>
        <dbReference type="ARBA" id="ARBA00010044"/>
    </source>
</evidence>
<dbReference type="SUPFAM" id="SSF52540">
    <property type="entry name" value="P-loop containing nucleoside triphosphate hydrolases"/>
    <property type="match status" value="1"/>
</dbReference>
<feature type="region of interest" description="Disordered" evidence="11">
    <location>
        <begin position="144"/>
        <end position="222"/>
    </location>
</feature>
<dbReference type="RefSeq" id="XP_013250224.1">
    <property type="nucleotide sequence ID" value="XM_013394770.1"/>
</dbReference>
<dbReference type="InterPro" id="IPR003593">
    <property type="entry name" value="AAA+_ATPase"/>
</dbReference>
<reference evidence="13" key="2">
    <citation type="submission" date="2013-10" db="EMBL/GenBank/DDBJ databases">
        <authorList>
            <person name="Aslett M."/>
        </authorList>
    </citation>
    <scope>NUCLEOTIDE SEQUENCE</scope>
    <source>
        <strain evidence="13">Houghton</strain>
    </source>
</reference>
<dbReference type="GO" id="GO:0034982">
    <property type="term" value="P:mitochondrial protein processing"/>
    <property type="evidence" value="ECO:0007669"/>
    <property type="project" value="TreeGrafter"/>
</dbReference>
<dbReference type="GO" id="GO:0004176">
    <property type="term" value="F:ATP-dependent peptidase activity"/>
    <property type="evidence" value="ECO:0007669"/>
    <property type="project" value="InterPro"/>
</dbReference>
<evidence type="ECO:0000256" key="5">
    <source>
        <dbReference type="ARBA" id="ARBA00022741"/>
    </source>
</evidence>
<dbReference type="GO" id="GO:0005524">
    <property type="term" value="F:ATP binding"/>
    <property type="evidence" value="ECO:0007669"/>
    <property type="project" value="UniProtKB-KW"/>
</dbReference>
<evidence type="ECO:0000256" key="8">
    <source>
        <dbReference type="ARBA" id="ARBA00022840"/>
    </source>
</evidence>
<dbReference type="OMA" id="FEAFYPK"/>
<name>U6GHS3_EIMAC</name>
<evidence type="ECO:0000256" key="6">
    <source>
        <dbReference type="ARBA" id="ARBA00022801"/>
    </source>
</evidence>
<evidence type="ECO:0000313" key="13">
    <source>
        <dbReference type="EMBL" id="CDI79720.1"/>
    </source>
</evidence>
<evidence type="ECO:0000256" key="3">
    <source>
        <dbReference type="ARBA" id="ARBA00022670"/>
    </source>
</evidence>
<dbReference type="GO" id="GO:0046872">
    <property type="term" value="F:metal ion binding"/>
    <property type="evidence" value="ECO:0007669"/>
    <property type="project" value="UniProtKB-KW"/>
</dbReference>
<feature type="compositionally biased region" description="Acidic residues" evidence="11">
    <location>
        <begin position="1042"/>
        <end position="1055"/>
    </location>
</feature>
<dbReference type="Gene3D" id="3.40.50.300">
    <property type="entry name" value="P-loop containing nucleotide triphosphate hydrolases"/>
    <property type="match status" value="1"/>
</dbReference>
<keyword evidence="5" id="KW-0547">Nucleotide-binding</keyword>
<dbReference type="PANTHER" id="PTHR43655:SF2">
    <property type="entry name" value="AFG3 LIKE MATRIX AAA PEPTIDASE SUBUNIT 2, ISOFORM A"/>
    <property type="match status" value="1"/>
</dbReference>
<dbReference type="InterPro" id="IPR000642">
    <property type="entry name" value="Peptidase_M41"/>
</dbReference>
<protein>
    <submittedName>
        <fullName evidence="13">AFG3 ATPase family protein, putative</fullName>
    </submittedName>
</protein>
<keyword evidence="7" id="KW-0862">Zinc</keyword>
<dbReference type="VEuPathDB" id="ToxoDB:EAH_00011990"/>
<keyword evidence="10" id="KW-0175">Coiled coil</keyword>
<keyword evidence="4" id="KW-0479">Metal-binding</keyword>
<accession>U6GHS3</accession>
<dbReference type="Gene3D" id="3.40.1690.20">
    <property type="match status" value="1"/>
</dbReference>
<dbReference type="InterPro" id="IPR003959">
    <property type="entry name" value="ATPase_AAA_core"/>
</dbReference>
<comment type="similarity">
    <text evidence="2">In the C-terminal section; belongs to the peptidase M41 family.</text>
</comment>
<reference evidence="13" key="1">
    <citation type="submission" date="2013-10" db="EMBL/GenBank/DDBJ databases">
        <title>Genomic analysis of the causative agents of coccidiosis in chickens.</title>
        <authorList>
            <person name="Reid A.J."/>
            <person name="Blake D."/>
            <person name="Billington K."/>
            <person name="Browne H."/>
            <person name="Dunn M."/>
            <person name="Hung S."/>
            <person name="Kawahara F."/>
            <person name="Miranda-Saavedra D."/>
            <person name="Mourier T."/>
            <person name="Nagra H."/>
            <person name="Otto T.D."/>
            <person name="Rawlings N."/>
            <person name="Sanchez A."/>
            <person name="Sanders M."/>
            <person name="Subramaniam C."/>
            <person name="Tay Y."/>
            <person name="Dear P."/>
            <person name="Doerig C."/>
            <person name="Gruber A."/>
            <person name="Parkinson J."/>
            <person name="Shirley M."/>
            <person name="Wan K.L."/>
            <person name="Berriman M."/>
            <person name="Tomley F."/>
            <person name="Pain A."/>
        </authorList>
    </citation>
    <scope>NUCLEOTIDE SEQUENCE</scope>
    <source>
        <strain evidence="13">Houghton</strain>
    </source>
</reference>
<dbReference type="OrthoDB" id="1413014at2759"/>
<feature type="compositionally biased region" description="Basic and acidic residues" evidence="11">
    <location>
        <begin position="980"/>
        <end position="996"/>
    </location>
</feature>
<evidence type="ECO:0000256" key="1">
    <source>
        <dbReference type="ARBA" id="ARBA00001947"/>
    </source>
</evidence>
<feature type="compositionally biased region" description="Basic and acidic residues" evidence="11">
    <location>
        <begin position="961"/>
        <end position="971"/>
    </location>
</feature>
<dbReference type="Proteomes" id="UP000018050">
    <property type="component" value="Unassembled WGS sequence"/>
</dbReference>
<evidence type="ECO:0000256" key="10">
    <source>
        <dbReference type="SAM" id="Coils"/>
    </source>
</evidence>
<dbReference type="GO" id="GO:0005745">
    <property type="term" value="C:m-AAA complex"/>
    <property type="evidence" value="ECO:0007669"/>
    <property type="project" value="TreeGrafter"/>
</dbReference>
<dbReference type="AlphaFoldDB" id="U6GHS3"/>
<sequence>MAAPQSPGSSHEQRPARELGWQELLPVRGRCHIDAHEGLRQQNIWLLQQQQAQELQQRHQQVKVALQRELLLHQQQQYGMRQLLHKVTEHSLLSAAELPANVLNAVLSLLLRQLHTAAAAAGQHPAASALLQLFSRDLFALSSRGTQGESHEDSSTSSGSSGQPDGNANAGDRNSKGEDSGKSSSNKGINSTSSTGNDGGGNSTRGPRGPGKSAAPGNSTRRVPLGFEAFYPKDALKRREGSSSSNNNGSGRLPFVPLTGGALQHLLLRMCIWLGIWVFALSLLSRVVEPQLSLQEFLSLYVARGLVEKVVVVGERGRCTAIVRASPTPEQLQAMEQQMQYQMVLYTQQQQQMQQQLQLQEAMAMPPYQQQQQPYSMQQHLQQQHQFSSLPPLQQPKLTDMLPKKQIVRFKTGLTPESFIEKMEHFQASLGIHPKDFLPIYVEEGWNFSLGDLLASAFFFLIMATIARDFLMGGAVNRGGSASGLNRLLGNSSSKRARIKPDTVKVRFADVAGLHEAKREITEFVSFLKNPAAFQKMGAKLPKGALLVGPPGTGKTLLAKAVAGEAGVPFFSISGSDFVELFVGVGASRVRELFDEARKAAPSIIWIDEIDSVGASRSTQFANSEREQTLNQLLVEMDGFSPHESVVVLAGTNREDLLDAALKRAGRFDRRVVINRPDVKERAEIFKVHLQPLRLSPRVDANALAERMAALTPGMYPCTHLPVCQKKTIALHEAGHAVAGWFLKHAGGVGSLEHPVLFLASLLSDAPALACMDVVLKLTVIPRDSGAMGFSQQMPPPVELYEKDALLDRIAVCLAGRAAEELFMGCISSGAVDDIEKATHLARLIIMQLGMNPKIGLVNLKRTRQSPQDPYQLFSDATAQLVDDEVRNLISNQYERVKALLKEKEKEMNALSALLLEKETLTFADLQDCLGTRPFPPDAQLAAYINALPTKVNTVGQEEPGVERASGDLRRIPTAISGDRNVRDEKGSTSDKDAAADGHSMQQRKQSIKDTEGSNGDDKEPTDAGKNGGKGKKKRNGKGNAADDDDDDNDDDDDDRNGNNSKRGPRRKLFGGDDDSCLPELLRKNLKPDTPTPSAAAKKTDLVHTQ</sequence>
<dbReference type="SMART" id="SM00382">
    <property type="entry name" value="AAA"/>
    <property type="match status" value="1"/>
</dbReference>
<evidence type="ECO:0000256" key="9">
    <source>
        <dbReference type="ARBA" id="ARBA00023049"/>
    </source>
</evidence>
<dbReference type="InterPro" id="IPR037219">
    <property type="entry name" value="Peptidase_M41-like"/>
</dbReference>
<dbReference type="GeneID" id="25269269"/>
<dbReference type="InterPro" id="IPR027417">
    <property type="entry name" value="P-loop_NTPase"/>
</dbReference>
<comment type="cofactor">
    <cofactor evidence="1">
        <name>Zn(2+)</name>
        <dbReference type="ChEBI" id="CHEBI:29105"/>
    </cofactor>
</comment>
<dbReference type="GO" id="GO:0016887">
    <property type="term" value="F:ATP hydrolysis activity"/>
    <property type="evidence" value="ECO:0007669"/>
    <property type="project" value="InterPro"/>
</dbReference>
<keyword evidence="6" id="KW-0378">Hydrolase</keyword>
<feature type="compositionally biased region" description="Basic and acidic residues" evidence="11">
    <location>
        <begin position="1007"/>
        <end position="1023"/>
    </location>
</feature>
<dbReference type="CDD" id="cd19501">
    <property type="entry name" value="RecA-like_FtsH"/>
    <property type="match status" value="1"/>
</dbReference>
<proteinExistence type="inferred from homology"/>
<evidence type="ECO:0000256" key="7">
    <source>
        <dbReference type="ARBA" id="ARBA00022833"/>
    </source>
</evidence>
<dbReference type="Pfam" id="PF01434">
    <property type="entry name" value="Peptidase_M41"/>
    <property type="match status" value="1"/>
</dbReference>
<keyword evidence="14" id="KW-1185">Reference proteome</keyword>
<feature type="coiled-coil region" evidence="10">
    <location>
        <begin position="887"/>
        <end position="921"/>
    </location>
</feature>
<dbReference type="PANTHER" id="PTHR43655">
    <property type="entry name" value="ATP-DEPENDENT PROTEASE"/>
    <property type="match status" value="1"/>
</dbReference>
<evidence type="ECO:0000256" key="4">
    <source>
        <dbReference type="ARBA" id="ARBA00022723"/>
    </source>
</evidence>
<gene>
    <name evidence="13" type="ORF">EAH_00011990</name>
</gene>
<dbReference type="Gene3D" id="1.10.8.60">
    <property type="match status" value="1"/>
</dbReference>